<dbReference type="EMBL" id="BTTX01000007">
    <property type="protein sequence ID" value="GMU10187.1"/>
    <property type="molecule type" value="Genomic_DNA"/>
</dbReference>
<gene>
    <name evidence="2" type="ORF">ASNO1_64410</name>
</gene>
<reference evidence="2 3" key="1">
    <citation type="journal article" date="2024" name="Arch. Microbiol.">
        <title>Corallococcus caeni sp. nov., a novel myxobacterium isolated from activated sludge.</title>
        <authorList>
            <person name="Tomita S."/>
            <person name="Nakai R."/>
            <person name="Kuroda K."/>
            <person name="Kurashita H."/>
            <person name="Hatamoto M."/>
            <person name="Yamaguchi T."/>
            <person name="Narihiro T."/>
        </authorList>
    </citation>
    <scope>NUCLEOTIDE SEQUENCE [LARGE SCALE GENOMIC DNA]</scope>
    <source>
        <strain evidence="2 3">NO1</strain>
    </source>
</reference>
<keyword evidence="3" id="KW-1185">Reference proteome</keyword>
<evidence type="ECO:0000313" key="3">
    <source>
        <dbReference type="Proteomes" id="UP001342631"/>
    </source>
</evidence>
<dbReference type="Proteomes" id="UP001342631">
    <property type="component" value="Unassembled WGS sequence"/>
</dbReference>
<evidence type="ECO:0000313" key="2">
    <source>
        <dbReference type="EMBL" id="GMU10187.1"/>
    </source>
</evidence>
<protein>
    <submittedName>
        <fullName evidence="2">Uncharacterized protein</fullName>
    </submittedName>
</protein>
<organism evidence="2 3">
    <name type="scientific">Corallococcus caeni</name>
    <dbReference type="NCBI Taxonomy" id="3082388"/>
    <lineage>
        <taxon>Bacteria</taxon>
        <taxon>Pseudomonadati</taxon>
        <taxon>Myxococcota</taxon>
        <taxon>Myxococcia</taxon>
        <taxon>Myxococcales</taxon>
        <taxon>Cystobacterineae</taxon>
        <taxon>Myxococcaceae</taxon>
        <taxon>Corallococcus</taxon>
    </lineage>
</organism>
<name>A0ABQ6R1T3_9BACT</name>
<sequence length="78" mass="8302">MSHASPRLSDHGSMPLDMGSVHVDEKMRTRLGLPGGGAPHELVRQSDQFGEPGPGGPPHHPGRGNLSDCRTGLEVRFP</sequence>
<evidence type="ECO:0000256" key="1">
    <source>
        <dbReference type="SAM" id="MobiDB-lite"/>
    </source>
</evidence>
<proteinExistence type="predicted"/>
<comment type="caution">
    <text evidence="2">The sequence shown here is derived from an EMBL/GenBank/DDBJ whole genome shotgun (WGS) entry which is preliminary data.</text>
</comment>
<accession>A0ABQ6R1T3</accession>
<feature type="region of interest" description="Disordered" evidence="1">
    <location>
        <begin position="1"/>
        <end position="78"/>
    </location>
</feature>